<keyword evidence="8" id="KW-1185">Reference proteome</keyword>
<dbReference type="InterPro" id="IPR036388">
    <property type="entry name" value="WH-like_DNA-bd_sf"/>
</dbReference>
<dbReference type="PANTHER" id="PTHR43133:SF8">
    <property type="entry name" value="RNA POLYMERASE SIGMA FACTOR HI_1459-RELATED"/>
    <property type="match status" value="1"/>
</dbReference>
<name>A0A1S2VNK1_9BACT</name>
<dbReference type="GO" id="GO:0006352">
    <property type="term" value="P:DNA-templated transcription initiation"/>
    <property type="evidence" value="ECO:0007669"/>
    <property type="project" value="InterPro"/>
</dbReference>
<gene>
    <name evidence="7" type="ORF">BLX24_05820</name>
</gene>
<sequence length="206" mass="23733">MKENSGLRSPGAATNRLRLTDDELLAGLAEGADGALEQLYQRYFPMALHLIVSNNGTEDDAKDIFQEAMVVLYEKVAEGSLELHCQVKTYLYSVCRRLWLKQLARKGRYTLYDTERDLGEGEPTVAVETDLTEHAQRDIQFEVMEASLTKLGEPCRTLLEDFYIRHLSMQEITDKFGYTNPDNAKTQKYKCLQRLKRLFFSVYKED</sequence>
<dbReference type="SUPFAM" id="SSF88946">
    <property type="entry name" value="Sigma2 domain of RNA polymerase sigma factors"/>
    <property type="match status" value="1"/>
</dbReference>
<keyword evidence="5" id="KW-0804">Transcription</keyword>
<dbReference type="RefSeq" id="WP_071502137.1">
    <property type="nucleotide sequence ID" value="NZ_MORL01000002.1"/>
</dbReference>
<accession>A0A1S2VNK1</accession>
<organism evidence="7 8">
    <name type="scientific">Arsenicibacter rosenii</name>
    <dbReference type="NCBI Taxonomy" id="1750698"/>
    <lineage>
        <taxon>Bacteria</taxon>
        <taxon>Pseudomonadati</taxon>
        <taxon>Bacteroidota</taxon>
        <taxon>Cytophagia</taxon>
        <taxon>Cytophagales</taxon>
        <taxon>Spirosomataceae</taxon>
        <taxon>Arsenicibacter</taxon>
    </lineage>
</organism>
<comment type="caution">
    <text evidence="7">The sequence shown here is derived from an EMBL/GenBank/DDBJ whole genome shotgun (WGS) entry which is preliminary data.</text>
</comment>
<evidence type="ECO:0000256" key="4">
    <source>
        <dbReference type="ARBA" id="ARBA00023125"/>
    </source>
</evidence>
<comment type="similarity">
    <text evidence="1">Belongs to the sigma-70 factor family. ECF subfamily.</text>
</comment>
<dbReference type="PANTHER" id="PTHR43133">
    <property type="entry name" value="RNA POLYMERASE ECF-TYPE SIGMA FACTO"/>
    <property type="match status" value="1"/>
</dbReference>
<dbReference type="Gene3D" id="1.10.1740.10">
    <property type="match status" value="1"/>
</dbReference>
<dbReference type="InterPro" id="IPR039425">
    <property type="entry name" value="RNA_pol_sigma-70-like"/>
</dbReference>
<evidence type="ECO:0000256" key="3">
    <source>
        <dbReference type="ARBA" id="ARBA00023082"/>
    </source>
</evidence>
<evidence type="ECO:0000256" key="1">
    <source>
        <dbReference type="ARBA" id="ARBA00010641"/>
    </source>
</evidence>
<dbReference type="GO" id="GO:0003677">
    <property type="term" value="F:DNA binding"/>
    <property type="evidence" value="ECO:0007669"/>
    <property type="project" value="UniProtKB-KW"/>
</dbReference>
<evidence type="ECO:0000313" key="7">
    <source>
        <dbReference type="EMBL" id="OIN60343.1"/>
    </source>
</evidence>
<feature type="domain" description="RNA polymerase sigma-70 region 2" evidence="6">
    <location>
        <begin position="39"/>
        <end position="108"/>
    </location>
</feature>
<proteinExistence type="inferred from homology"/>
<keyword evidence="4" id="KW-0238">DNA-binding</keyword>
<dbReference type="NCBIfam" id="TIGR02937">
    <property type="entry name" value="sigma70-ECF"/>
    <property type="match status" value="1"/>
</dbReference>
<dbReference type="OrthoDB" id="1099849at2"/>
<evidence type="ECO:0000256" key="5">
    <source>
        <dbReference type="ARBA" id="ARBA00023163"/>
    </source>
</evidence>
<dbReference type="InterPro" id="IPR013324">
    <property type="entry name" value="RNA_pol_sigma_r3/r4-like"/>
</dbReference>
<dbReference type="GO" id="GO:0016987">
    <property type="term" value="F:sigma factor activity"/>
    <property type="evidence" value="ECO:0007669"/>
    <property type="project" value="UniProtKB-KW"/>
</dbReference>
<dbReference type="SUPFAM" id="SSF88659">
    <property type="entry name" value="Sigma3 and sigma4 domains of RNA polymerase sigma factors"/>
    <property type="match status" value="1"/>
</dbReference>
<dbReference type="InterPro" id="IPR014284">
    <property type="entry name" value="RNA_pol_sigma-70_dom"/>
</dbReference>
<dbReference type="AlphaFoldDB" id="A0A1S2VNK1"/>
<evidence type="ECO:0000313" key="8">
    <source>
        <dbReference type="Proteomes" id="UP000181790"/>
    </source>
</evidence>
<dbReference type="Gene3D" id="1.10.10.10">
    <property type="entry name" value="Winged helix-like DNA-binding domain superfamily/Winged helix DNA-binding domain"/>
    <property type="match status" value="1"/>
</dbReference>
<keyword evidence="3" id="KW-0731">Sigma factor</keyword>
<dbReference type="Pfam" id="PF04542">
    <property type="entry name" value="Sigma70_r2"/>
    <property type="match status" value="1"/>
</dbReference>
<dbReference type="InterPro" id="IPR013325">
    <property type="entry name" value="RNA_pol_sigma_r2"/>
</dbReference>
<evidence type="ECO:0000259" key="6">
    <source>
        <dbReference type="Pfam" id="PF04542"/>
    </source>
</evidence>
<evidence type="ECO:0000256" key="2">
    <source>
        <dbReference type="ARBA" id="ARBA00023015"/>
    </source>
</evidence>
<dbReference type="Proteomes" id="UP000181790">
    <property type="component" value="Unassembled WGS sequence"/>
</dbReference>
<dbReference type="InterPro" id="IPR007627">
    <property type="entry name" value="RNA_pol_sigma70_r2"/>
</dbReference>
<dbReference type="EMBL" id="MORL01000002">
    <property type="protein sequence ID" value="OIN60343.1"/>
    <property type="molecule type" value="Genomic_DNA"/>
</dbReference>
<protein>
    <submittedName>
        <fullName evidence="7">RNA polymerase subunit sigma-70</fullName>
    </submittedName>
</protein>
<keyword evidence="2" id="KW-0805">Transcription regulation</keyword>
<reference evidence="7 8" key="1">
    <citation type="submission" date="2016-10" db="EMBL/GenBank/DDBJ databases">
        <title>Arsenicibacter rosenii gen. nov., sp. nov., an efficient arsenic-methylating bacterium isolated from an arsenic-contaminated paddy soil.</title>
        <authorList>
            <person name="Huang K."/>
        </authorList>
    </citation>
    <scope>NUCLEOTIDE SEQUENCE [LARGE SCALE GENOMIC DNA]</scope>
    <source>
        <strain evidence="7 8">SM-1</strain>
    </source>
</reference>